<dbReference type="GeneID" id="190962"/>
<evidence type="ECO:0000256" key="1">
    <source>
        <dbReference type="SAM" id="Phobius"/>
    </source>
</evidence>
<gene>
    <name evidence="2" type="ORF">CELE_Y113G7A.14</name>
    <name evidence="2 4" type="ORF">Y113G7A.14</name>
</gene>
<reference evidence="2 3" key="1">
    <citation type="journal article" date="1998" name="Science">
        <title>Genome sequence of the nematode C. elegans: a platform for investigating biology.</title>
        <authorList>
            <consortium name="The C. elegans sequencing consortium"/>
            <person name="Sulson J.E."/>
            <person name="Waterston R."/>
        </authorList>
    </citation>
    <scope>NUCLEOTIDE SEQUENCE [LARGE SCALE GENOMIC DNA]</scope>
    <source>
        <strain evidence="2 3">Bristol N2</strain>
    </source>
</reference>
<protein>
    <submittedName>
        <fullName evidence="2">Uncharacterized protein</fullName>
    </submittedName>
</protein>
<dbReference type="UCSC" id="Y113G7A.14">
    <property type="organism name" value="c. elegans"/>
</dbReference>
<dbReference type="KEGG" id="cel:CELE_Y113G7A.14"/>
<proteinExistence type="predicted"/>
<dbReference type="RefSeq" id="NP_507881.1">
    <property type="nucleotide sequence ID" value="NM_075480.1"/>
</dbReference>
<dbReference type="IntAct" id="Q9U2Y4">
    <property type="interactions" value="1"/>
</dbReference>
<evidence type="ECO:0000313" key="4">
    <source>
        <dbReference type="WormBase" id="Y113G7A.14"/>
    </source>
</evidence>
<dbReference type="PaxDb" id="6239-Y113G7A.14"/>
<sequence length="204" mass="23067">MSNYTSLIDDIENLTVPTSSDDPFPSPADPFEDYVNVTDYTIIEIKNKNGTESVRLFEYFNVNPFLVYAICGIAAVIVIIAIISLILWLKNHKTRVINETTDPVLTSSYQDGKGCLSCCCPAKPQITVDQRQNSASNLESYGRPPLPQSAYFMDRPKSQESFTIDTSNLAMYIDGIEEIPNRDPPRGVQRELPKYRLQQYQLNQ</sequence>
<dbReference type="WormBase" id="Y113G7A.14">
    <property type="protein sequence ID" value="CE23283"/>
    <property type="gene ID" value="WBGene00013751"/>
</dbReference>
<accession>Q9U2Y4</accession>
<dbReference type="OrthoDB" id="5796971at2759"/>
<name>Q9U2Y4_CAEEL</name>
<dbReference type="eggNOG" id="ENOG502THJ0">
    <property type="taxonomic scope" value="Eukaryota"/>
</dbReference>
<keyword evidence="1" id="KW-0812">Transmembrane</keyword>
<dbReference type="HOGENOM" id="CLU_1236065_0_0_1"/>
<dbReference type="OMA" id="HKKRVIQ"/>
<dbReference type="STRING" id="6239.Y113G7A.14.1"/>
<organism evidence="2 3">
    <name type="scientific">Caenorhabditis elegans</name>
    <dbReference type="NCBI Taxonomy" id="6239"/>
    <lineage>
        <taxon>Eukaryota</taxon>
        <taxon>Metazoa</taxon>
        <taxon>Ecdysozoa</taxon>
        <taxon>Nematoda</taxon>
        <taxon>Chromadorea</taxon>
        <taxon>Rhabditida</taxon>
        <taxon>Rhabditina</taxon>
        <taxon>Rhabditomorpha</taxon>
        <taxon>Rhabditoidea</taxon>
        <taxon>Rhabditidae</taxon>
        <taxon>Peloderinae</taxon>
        <taxon>Caenorhabditis</taxon>
    </lineage>
</organism>
<keyword evidence="1" id="KW-1133">Transmembrane helix</keyword>
<dbReference type="AlphaFoldDB" id="Q9U2Y4"/>
<dbReference type="AGR" id="WB:WBGene00013751"/>
<evidence type="ECO:0000313" key="2">
    <source>
        <dbReference type="EMBL" id="CAB60484.1"/>
    </source>
</evidence>
<keyword evidence="3" id="KW-1185">Reference proteome</keyword>
<dbReference type="Bgee" id="WBGene00013751">
    <property type="expression patterns" value="Expressed in larva and 3 other cell types or tissues"/>
</dbReference>
<dbReference type="EMBL" id="BX284605">
    <property type="protein sequence ID" value="CAB60484.1"/>
    <property type="molecule type" value="Genomic_DNA"/>
</dbReference>
<dbReference type="Proteomes" id="UP000001940">
    <property type="component" value="Chromosome V"/>
</dbReference>
<feature type="transmembrane region" description="Helical" evidence="1">
    <location>
        <begin position="65"/>
        <end position="89"/>
    </location>
</feature>
<keyword evidence="1" id="KW-0472">Membrane</keyword>
<evidence type="ECO:0000313" key="3">
    <source>
        <dbReference type="Proteomes" id="UP000001940"/>
    </source>
</evidence>
<dbReference type="CTD" id="190962"/>
<dbReference type="FunCoup" id="Q9U2Y4">
    <property type="interactions" value="152"/>
</dbReference>
<dbReference type="InParanoid" id="Q9U2Y4"/>